<dbReference type="AlphaFoldDB" id="A0AA39STB4"/>
<reference evidence="2" key="1">
    <citation type="journal article" date="2022" name="Plant J.">
        <title>Strategies of tolerance reflected in two North American maple genomes.</title>
        <authorList>
            <person name="McEvoy S.L."/>
            <person name="Sezen U.U."/>
            <person name="Trouern-Trend A."/>
            <person name="McMahon S.M."/>
            <person name="Schaberg P.G."/>
            <person name="Yang J."/>
            <person name="Wegrzyn J.L."/>
            <person name="Swenson N.G."/>
        </authorList>
    </citation>
    <scope>NUCLEOTIDE SEQUENCE</scope>
    <source>
        <strain evidence="2">NS2018</strain>
    </source>
</reference>
<evidence type="ECO:0000256" key="1">
    <source>
        <dbReference type="SAM" id="MobiDB-lite"/>
    </source>
</evidence>
<feature type="region of interest" description="Disordered" evidence="1">
    <location>
        <begin position="160"/>
        <end position="181"/>
    </location>
</feature>
<dbReference type="Proteomes" id="UP001168877">
    <property type="component" value="Unassembled WGS sequence"/>
</dbReference>
<dbReference type="EMBL" id="JAUESC010000002">
    <property type="protein sequence ID" value="KAK0604576.1"/>
    <property type="molecule type" value="Genomic_DNA"/>
</dbReference>
<keyword evidence="3" id="KW-1185">Reference proteome</keyword>
<sequence>METDYYKSLDPDYVCGKLLRKGKVVEVEDVIDDEEDVGSDEERDEKLEDPTNINDGDAAFSNHQRTASVMRSSNSISEPPAKKQLFPPKRELQTPKSEIQTSMPSNIAELYSAMALLIKESEERMTVFCRAEFISIREEMTALHNKVGDKPVVVTTEQHIHPSSNIGSSEKSPSEGTGQSIHSEVAKSEMLDVLADTGVNAKLDESDLPTEIVDAKLDDTDVLAEGSGEASALDPDAGVAKTALNTEMDASDVSNAVAQVSAEYMLFNPSEMDEINNSVLLATQQHVPQSKVQLKNAWSIEMERIQIERDVEEVVRATMETENEVIHGRPKGRKKILPAPQVLEVWDKYPEFLPLDFEPEEHFLPFVRGDDSLYNQPWWTMESAGLVPEEGDRIAQMDGPLNSRTFNDISAQRSEVGLRAVATRKRQRRDAAARAAEEDTEAAEEDPGAVPAGDHRPDWVSEILQGQTALETRQTALETRQTTLEQGIADLTKAIRDSFWSATERHGGAGLSSGPSSGHAG</sequence>
<comment type="caution">
    <text evidence="2">The sequence shown here is derived from an EMBL/GenBank/DDBJ whole genome shotgun (WGS) entry which is preliminary data.</text>
</comment>
<feature type="region of interest" description="Disordered" evidence="1">
    <location>
        <begin position="31"/>
        <end position="98"/>
    </location>
</feature>
<evidence type="ECO:0000313" key="2">
    <source>
        <dbReference type="EMBL" id="KAK0604576.1"/>
    </source>
</evidence>
<feature type="compositionally biased region" description="Polar residues" evidence="1">
    <location>
        <begin position="61"/>
        <end position="77"/>
    </location>
</feature>
<reference evidence="2" key="2">
    <citation type="submission" date="2023-06" db="EMBL/GenBank/DDBJ databases">
        <authorList>
            <person name="Swenson N.G."/>
            <person name="Wegrzyn J.L."/>
            <person name="Mcevoy S.L."/>
        </authorList>
    </citation>
    <scope>NUCLEOTIDE SEQUENCE</scope>
    <source>
        <strain evidence="2">NS2018</strain>
        <tissue evidence="2">Leaf</tissue>
    </source>
</reference>
<proteinExistence type="predicted"/>
<organism evidence="2 3">
    <name type="scientific">Acer saccharum</name>
    <name type="common">Sugar maple</name>
    <dbReference type="NCBI Taxonomy" id="4024"/>
    <lineage>
        <taxon>Eukaryota</taxon>
        <taxon>Viridiplantae</taxon>
        <taxon>Streptophyta</taxon>
        <taxon>Embryophyta</taxon>
        <taxon>Tracheophyta</taxon>
        <taxon>Spermatophyta</taxon>
        <taxon>Magnoliopsida</taxon>
        <taxon>eudicotyledons</taxon>
        <taxon>Gunneridae</taxon>
        <taxon>Pentapetalae</taxon>
        <taxon>rosids</taxon>
        <taxon>malvids</taxon>
        <taxon>Sapindales</taxon>
        <taxon>Sapindaceae</taxon>
        <taxon>Hippocastanoideae</taxon>
        <taxon>Acereae</taxon>
        <taxon>Acer</taxon>
    </lineage>
</organism>
<evidence type="ECO:0000313" key="3">
    <source>
        <dbReference type="Proteomes" id="UP001168877"/>
    </source>
</evidence>
<feature type="region of interest" description="Disordered" evidence="1">
    <location>
        <begin position="424"/>
        <end position="456"/>
    </location>
</feature>
<feature type="compositionally biased region" description="Acidic residues" evidence="1">
    <location>
        <begin position="31"/>
        <end position="43"/>
    </location>
</feature>
<gene>
    <name evidence="2" type="ORF">LWI29_017069</name>
</gene>
<feature type="compositionally biased region" description="Acidic residues" evidence="1">
    <location>
        <begin position="438"/>
        <end position="447"/>
    </location>
</feature>
<accession>A0AA39STB4</accession>
<name>A0AA39STB4_ACESA</name>
<protein>
    <submittedName>
        <fullName evidence="2">Uncharacterized protein</fullName>
    </submittedName>
</protein>